<dbReference type="InterPro" id="IPR036398">
    <property type="entry name" value="CA_dom_sf"/>
</dbReference>
<keyword evidence="1" id="KW-0812">Transmembrane</keyword>
<evidence type="ECO:0000313" key="4">
    <source>
        <dbReference type="Proteomes" id="UP000275267"/>
    </source>
</evidence>
<comment type="caution">
    <text evidence="3">The sequence shown here is derived from an EMBL/GenBank/DDBJ whole genome shotgun (WGS) entry which is preliminary data.</text>
</comment>
<keyword evidence="1" id="KW-0472">Membrane</keyword>
<dbReference type="AlphaFoldDB" id="A0A3L6QLR3"/>
<dbReference type="STRING" id="4540.A0A3L6QLR3"/>
<dbReference type="PROSITE" id="PS51144">
    <property type="entry name" value="ALPHA_CA_2"/>
    <property type="match status" value="1"/>
</dbReference>
<gene>
    <name evidence="3" type="ORF">C2845_PM04G17860</name>
</gene>
<accession>A0A3L6QLR3</accession>
<keyword evidence="4" id="KW-1185">Reference proteome</keyword>
<dbReference type="Gene3D" id="3.10.200.10">
    <property type="entry name" value="Alpha carbonic anhydrase"/>
    <property type="match status" value="1"/>
</dbReference>
<protein>
    <recommendedName>
        <fullName evidence="2">Alpha-carbonic anhydrase domain-containing protein</fullName>
    </recommendedName>
</protein>
<organism evidence="3 4">
    <name type="scientific">Panicum miliaceum</name>
    <name type="common">Proso millet</name>
    <name type="synonym">Broomcorn millet</name>
    <dbReference type="NCBI Taxonomy" id="4540"/>
    <lineage>
        <taxon>Eukaryota</taxon>
        <taxon>Viridiplantae</taxon>
        <taxon>Streptophyta</taxon>
        <taxon>Embryophyta</taxon>
        <taxon>Tracheophyta</taxon>
        <taxon>Spermatophyta</taxon>
        <taxon>Magnoliopsida</taxon>
        <taxon>Liliopsida</taxon>
        <taxon>Poales</taxon>
        <taxon>Poaceae</taxon>
        <taxon>PACMAD clade</taxon>
        <taxon>Panicoideae</taxon>
        <taxon>Panicodae</taxon>
        <taxon>Paniceae</taxon>
        <taxon>Panicinae</taxon>
        <taxon>Panicum</taxon>
        <taxon>Panicum sect. Panicum</taxon>
    </lineage>
</organism>
<feature type="domain" description="Alpha-carbonic anhydrase" evidence="2">
    <location>
        <begin position="37"/>
        <end position="106"/>
    </location>
</feature>
<dbReference type="Proteomes" id="UP000275267">
    <property type="component" value="Unassembled WGS sequence"/>
</dbReference>
<dbReference type="SUPFAM" id="SSF51069">
    <property type="entry name" value="Carbonic anhydrase"/>
    <property type="match status" value="1"/>
</dbReference>
<reference evidence="4" key="1">
    <citation type="journal article" date="2019" name="Nat. Commun.">
        <title>The genome of broomcorn millet.</title>
        <authorList>
            <person name="Zou C."/>
            <person name="Miki D."/>
            <person name="Li D."/>
            <person name="Tang Q."/>
            <person name="Xiao L."/>
            <person name="Rajput S."/>
            <person name="Deng P."/>
            <person name="Jia W."/>
            <person name="Huang R."/>
            <person name="Zhang M."/>
            <person name="Sun Y."/>
            <person name="Hu J."/>
            <person name="Fu X."/>
            <person name="Schnable P.S."/>
            <person name="Li F."/>
            <person name="Zhang H."/>
            <person name="Feng B."/>
            <person name="Zhu X."/>
            <person name="Liu R."/>
            <person name="Schnable J.C."/>
            <person name="Zhu J.-K."/>
            <person name="Zhang H."/>
        </authorList>
    </citation>
    <scope>NUCLEOTIDE SEQUENCE [LARGE SCALE GENOMIC DNA]</scope>
</reference>
<dbReference type="EMBL" id="PQIB02000011">
    <property type="protein sequence ID" value="RLM84713.1"/>
    <property type="molecule type" value="Genomic_DNA"/>
</dbReference>
<evidence type="ECO:0000259" key="2">
    <source>
        <dbReference type="PROSITE" id="PS51144"/>
    </source>
</evidence>
<evidence type="ECO:0000313" key="3">
    <source>
        <dbReference type="EMBL" id="RLM84713.1"/>
    </source>
</evidence>
<dbReference type="OrthoDB" id="429145at2759"/>
<evidence type="ECO:0000256" key="1">
    <source>
        <dbReference type="SAM" id="Phobius"/>
    </source>
</evidence>
<keyword evidence="1" id="KW-1133">Transmembrane helix</keyword>
<name>A0A3L6QLR3_PANMI</name>
<proteinExistence type="predicted"/>
<dbReference type="InterPro" id="IPR001148">
    <property type="entry name" value="CA_dom"/>
</dbReference>
<sequence length="106" mass="11561">MARRRNDGDARGAFPTLALAILVILEFCVSTGQHASLAFSYKDGDPDGPAKWETLQKDWAVCDSGTEQSPTDIAEVEVPKDLGPLEQSYRPGAAVVQNRGHDFMVR</sequence>
<feature type="transmembrane region" description="Helical" evidence="1">
    <location>
        <begin position="12"/>
        <end position="32"/>
    </location>
</feature>